<name>A0AAN9I5Y5_CROPI</name>
<reference evidence="1 2" key="1">
    <citation type="submission" date="2024-01" db="EMBL/GenBank/DDBJ databases">
        <title>The genomes of 5 underutilized Papilionoideae crops provide insights into root nodulation and disease resistanc.</title>
        <authorList>
            <person name="Yuan L."/>
        </authorList>
    </citation>
    <scope>NUCLEOTIDE SEQUENCE [LARGE SCALE GENOMIC DNA]</scope>
    <source>
        <strain evidence="1">ZHUSHIDOU_FW_LH</strain>
        <tissue evidence="1">Leaf</tissue>
    </source>
</reference>
<proteinExistence type="predicted"/>
<dbReference type="Proteomes" id="UP001372338">
    <property type="component" value="Unassembled WGS sequence"/>
</dbReference>
<dbReference type="EMBL" id="JAYWIO010000005">
    <property type="protein sequence ID" value="KAK7261491.1"/>
    <property type="molecule type" value="Genomic_DNA"/>
</dbReference>
<keyword evidence="2" id="KW-1185">Reference proteome</keyword>
<sequence>MRRSSTEAVLQNAIKLVTSMERSLFQVIQNPKLKLDEIETKKLQCLRTFIAQIGSLWNIAMVQEYALLLEMYTKDFMPTLHNS</sequence>
<gene>
    <name evidence="1" type="ORF">RIF29_27804</name>
</gene>
<evidence type="ECO:0000313" key="2">
    <source>
        <dbReference type="Proteomes" id="UP001372338"/>
    </source>
</evidence>
<accession>A0AAN9I5Y5</accession>
<evidence type="ECO:0000313" key="1">
    <source>
        <dbReference type="EMBL" id="KAK7261491.1"/>
    </source>
</evidence>
<protein>
    <submittedName>
        <fullName evidence="1">Uncharacterized protein</fullName>
    </submittedName>
</protein>
<organism evidence="1 2">
    <name type="scientific">Crotalaria pallida</name>
    <name type="common">Smooth rattlebox</name>
    <name type="synonym">Crotalaria striata</name>
    <dbReference type="NCBI Taxonomy" id="3830"/>
    <lineage>
        <taxon>Eukaryota</taxon>
        <taxon>Viridiplantae</taxon>
        <taxon>Streptophyta</taxon>
        <taxon>Embryophyta</taxon>
        <taxon>Tracheophyta</taxon>
        <taxon>Spermatophyta</taxon>
        <taxon>Magnoliopsida</taxon>
        <taxon>eudicotyledons</taxon>
        <taxon>Gunneridae</taxon>
        <taxon>Pentapetalae</taxon>
        <taxon>rosids</taxon>
        <taxon>fabids</taxon>
        <taxon>Fabales</taxon>
        <taxon>Fabaceae</taxon>
        <taxon>Papilionoideae</taxon>
        <taxon>50 kb inversion clade</taxon>
        <taxon>genistoids sensu lato</taxon>
        <taxon>core genistoids</taxon>
        <taxon>Crotalarieae</taxon>
        <taxon>Crotalaria</taxon>
    </lineage>
</organism>
<dbReference type="AlphaFoldDB" id="A0AAN9I5Y5"/>
<comment type="caution">
    <text evidence="1">The sequence shown here is derived from an EMBL/GenBank/DDBJ whole genome shotgun (WGS) entry which is preliminary data.</text>
</comment>